<dbReference type="Gene3D" id="1.10.8.350">
    <property type="entry name" value="Bacterial muramidase"/>
    <property type="match status" value="1"/>
</dbReference>
<dbReference type="Pfam" id="PF13406">
    <property type="entry name" value="SLT_2"/>
    <property type="match status" value="1"/>
</dbReference>
<keyword evidence="1" id="KW-0732">Signal</keyword>
<feature type="signal peptide" evidence="1">
    <location>
        <begin position="1"/>
        <end position="19"/>
    </location>
</feature>
<sequence>MLRIVTLLLFGLTPALAGAADLEATARQFEHPDRYRVLFSRLIDRGVSPERIQALFSSQKAARRDEKAVRLRTDISEIPKHKERERQANKRYVYEANLLVESFREHASVYERMEKEYGIRKEIIGAILLKESALGRYDAFDHDAFTVFNSLLDGLTVGPDAPRRLQRRVPRLLDMAEEQLVALVLYAQRQGISLAETSVPASYAGAVGIPQFLPSNLDHAVSAGEGPPDLSRLPDAILSAANLLRNKFGWPDRMLDFQRLENLDEIVEAWLDFDEGNASFAAASNADGQRLRRFDKVRSDIPNINYVATYVRAIMRYNYSSDYALGVLQIANRAHRLQEEAREG</sequence>
<dbReference type="AlphaFoldDB" id="A0A0P9ECT5"/>
<name>A0A0P9ECT5_9GAMM</name>
<dbReference type="STRING" id="381306.AN478_07930"/>
<reference evidence="4" key="1">
    <citation type="submission" date="2016-10" db="EMBL/GenBank/DDBJ databases">
        <authorList>
            <person name="Varghese N."/>
        </authorList>
    </citation>
    <scope>NUCLEOTIDE SEQUENCE [LARGE SCALE GENOMIC DNA]</scope>
    <source>
        <strain evidence="4">HL 19</strain>
    </source>
</reference>
<dbReference type="PANTHER" id="PTHR30163">
    <property type="entry name" value="MEMBRANE-BOUND LYTIC MUREIN TRANSGLYCOSYLASE B"/>
    <property type="match status" value="1"/>
</dbReference>
<dbReference type="RefSeq" id="WP_054966074.1">
    <property type="nucleotide sequence ID" value="NZ_FMUN01000003.1"/>
</dbReference>
<evidence type="ECO:0000313" key="3">
    <source>
        <dbReference type="EMBL" id="SCY14793.1"/>
    </source>
</evidence>
<proteinExistence type="predicted"/>
<dbReference type="SUPFAM" id="SSF53955">
    <property type="entry name" value="Lysozyme-like"/>
    <property type="match status" value="1"/>
</dbReference>
<dbReference type="InterPro" id="IPR043426">
    <property type="entry name" value="MltB-like"/>
</dbReference>
<gene>
    <name evidence="3" type="ORF">SAMN05661077_1352</name>
</gene>
<dbReference type="PATRIC" id="fig|381306.5.peg.228"/>
<keyword evidence="4" id="KW-1185">Reference proteome</keyword>
<accession>A0A0P9ECT5</accession>
<evidence type="ECO:0000256" key="1">
    <source>
        <dbReference type="SAM" id="SignalP"/>
    </source>
</evidence>
<dbReference type="PANTHER" id="PTHR30163:SF8">
    <property type="entry name" value="LYTIC MUREIN TRANSGLYCOSYLASE"/>
    <property type="match status" value="1"/>
</dbReference>
<protein>
    <submittedName>
        <fullName evidence="3">Membrane-bound lytic murein transglycosylase B</fullName>
    </submittedName>
</protein>
<feature type="chain" id="PRO_5010433583" evidence="1">
    <location>
        <begin position="20"/>
        <end position="344"/>
    </location>
</feature>
<dbReference type="EMBL" id="FMUN01000003">
    <property type="protein sequence ID" value="SCY14793.1"/>
    <property type="molecule type" value="Genomic_DNA"/>
</dbReference>
<feature type="domain" description="Transglycosylase SLT" evidence="2">
    <location>
        <begin position="41"/>
        <end position="331"/>
    </location>
</feature>
<evidence type="ECO:0000259" key="2">
    <source>
        <dbReference type="Pfam" id="PF13406"/>
    </source>
</evidence>
<dbReference type="Proteomes" id="UP000183104">
    <property type="component" value="Unassembled WGS sequence"/>
</dbReference>
<dbReference type="GO" id="GO:0009253">
    <property type="term" value="P:peptidoglycan catabolic process"/>
    <property type="evidence" value="ECO:0007669"/>
    <property type="project" value="TreeGrafter"/>
</dbReference>
<organism evidence="3 4">
    <name type="scientific">Thiohalorhabdus denitrificans</name>
    <dbReference type="NCBI Taxonomy" id="381306"/>
    <lineage>
        <taxon>Bacteria</taxon>
        <taxon>Pseudomonadati</taxon>
        <taxon>Pseudomonadota</taxon>
        <taxon>Gammaproteobacteria</taxon>
        <taxon>Thiohalorhabdales</taxon>
        <taxon>Thiohalorhabdaceae</taxon>
        <taxon>Thiohalorhabdus</taxon>
    </lineage>
</organism>
<dbReference type="InterPro" id="IPR023346">
    <property type="entry name" value="Lysozyme-like_dom_sf"/>
</dbReference>
<dbReference type="GO" id="GO:0008933">
    <property type="term" value="F:peptidoglycan lytic transglycosylase activity"/>
    <property type="evidence" value="ECO:0007669"/>
    <property type="project" value="TreeGrafter"/>
</dbReference>
<evidence type="ECO:0000313" key="4">
    <source>
        <dbReference type="Proteomes" id="UP000183104"/>
    </source>
</evidence>
<dbReference type="InterPro" id="IPR031304">
    <property type="entry name" value="SLT_2"/>
</dbReference>